<organism evidence="3 4">
    <name type="scientific">Companilactobacillus kimchiensis</name>
    <dbReference type="NCBI Taxonomy" id="993692"/>
    <lineage>
        <taxon>Bacteria</taxon>
        <taxon>Bacillati</taxon>
        <taxon>Bacillota</taxon>
        <taxon>Bacilli</taxon>
        <taxon>Lactobacillales</taxon>
        <taxon>Lactobacillaceae</taxon>
        <taxon>Companilactobacillus</taxon>
    </lineage>
</organism>
<evidence type="ECO:0000259" key="2">
    <source>
        <dbReference type="PROSITE" id="PS50943"/>
    </source>
</evidence>
<dbReference type="AlphaFoldDB" id="A0A0R2LHV8"/>
<dbReference type="PANTHER" id="PTHR46558:SF15">
    <property type="entry name" value="HELIX-TURN-HELIX DOMAIN PROTEIN"/>
    <property type="match status" value="1"/>
</dbReference>
<dbReference type="InterPro" id="IPR010982">
    <property type="entry name" value="Lambda_DNA-bd_dom_sf"/>
</dbReference>
<evidence type="ECO:0000256" key="1">
    <source>
        <dbReference type="ARBA" id="ARBA00023125"/>
    </source>
</evidence>
<keyword evidence="1" id="KW-0238">DNA-binding</keyword>
<dbReference type="InterPro" id="IPR001387">
    <property type="entry name" value="Cro/C1-type_HTH"/>
</dbReference>
<comment type="caution">
    <text evidence="3">The sequence shown here is derived from an EMBL/GenBank/DDBJ whole genome shotgun (WGS) entry which is preliminary data.</text>
</comment>
<dbReference type="RefSeq" id="WP_083488931.1">
    <property type="nucleotide sequence ID" value="NZ_JQCF01000015.1"/>
</dbReference>
<accession>A0A0R2LHV8</accession>
<reference evidence="3 4" key="1">
    <citation type="journal article" date="2015" name="Genome Announc.">
        <title>Expanding the biotechnology potential of lactobacilli through comparative genomics of 213 strains and associated genera.</title>
        <authorList>
            <person name="Sun Z."/>
            <person name="Harris H.M."/>
            <person name="McCann A."/>
            <person name="Guo C."/>
            <person name="Argimon S."/>
            <person name="Zhang W."/>
            <person name="Yang X."/>
            <person name="Jeffery I.B."/>
            <person name="Cooney J.C."/>
            <person name="Kagawa T.F."/>
            <person name="Liu W."/>
            <person name="Song Y."/>
            <person name="Salvetti E."/>
            <person name="Wrobel A."/>
            <person name="Rasinkangas P."/>
            <person name="Parkhill J."/>
            <person name="Rea M.C."/>
            <person name="O'Sullivan O."/>
            <person name="Ritari J."/>
            <person name="Douillard F.P."/>
            <person name="Paul Ross R."/>
            <person name="Yang R."/>
            <person name="Briner A.E."/>
            <person name="Felis G.E."/>
            <person name="de Vos W.M."/>
            <person name="Barrangou R."/>
            <person name="Klaenhammer T.R."/>
            <person name="Caufield P.W."/>
            <person name="Cui Y."/>
            <person name="Zhang H."/>
            <person name="O'Toole P.W."/>
        </authorList>
    </citation>
    <scope>NUCLEOTIDE SEQUENCE [LARGE SCALE GENOMIC DNA]</scope>
    <source>
        <strain evidence="3 4">DSM 24716</strain>
    </source>
</reference>
<dbReference type="STRING" id="993692.IV57_GL000700"/>
<dbReference type="PROSITE" id="PS50943">
    <property type="entry name" value="HTH_CROC1"/>
    <property type="match status" value="1"/>
</dbReference>
<gene>
    <name evidence="3" type="ORF">IV57_GL000700</name>
</gene>
<dbReference type="CDD" id="cd00093">
    <property type="entry name" value="HTH_XRE"/>
    <property type="match status" value="1"/>
</dbReference>
<feature type="domain" description="HTH cro/C1-type" evidence="2">
    <location>
        <begin position="7"/>
        <end position="61"/>
    </location>
</feature>
<evidence type="ECO:0000313" key="4">
    <source>
        <dbReference type="Proteomes" id="UP000051006"/>
    </source>
</evidence>
<name>A0A0R2LHV8_9LACO</name>
<proteinExistence type="predicted"/>
<evidence type="ECO:0000313" key="3">
    <source>
        <dbReference type="EMBL" id="KRN98890.1"/>
    </source>
</evidence>
<dbReference type="Proteomes" id="UP000051006">
    <property type="component" value="Unassembled WGS sequence"/>
</dbReference>
<dbReference type="SUPFAM" id="SSF47413">
    <property type="entry name" value="lambda repressor-like DNA-binding domains"/>
    <property type="match status" value="1"/>
</dbReference>
<dbReference type="OrthoDB" id="9805856at2"/>
<keyword evidence="4" id="KW-1185">Reference proteome</keyword>
<dbReference type="GO" id="GO:0003677">
    <property type="term" value="F:DNA binding"/>
    <property type="evidence" value="ECO:0007669"/>
    <property type="project" value="UniProtKB-KW"/>
</dbReference>
<sequence>MKIGDQLQKQRKLHKMSQDELAEKLHISRQSISKWENGGSLPSFSNVVAISDLFHISLDDSFYGYLSYFEDIECV</sequence>
<dbReference type="SMART" id="SM00530">
    <property type="entry name" value="HTH_XRE"/>
    <property type="match status" value="1"/>
</dbReference>
<dbReference type="Gene3D" id="1.10.260.40">
    <property type="entry name" value="lambda repressor-like DNA-binding domains"/>
    <property type="match status" value="1"/>
</dbReference>
<protein>
    <recommendedName>
        <fullName evidence="2">HTH cro/C1-type domain-containing protein</fullName>
    </recommendedName>
</protein>
<dbReference type="EMBL" id="JQCF01000015">
    <property type="protein sequence ID" value="KRN98890.1"/>
    <property type="molecule type" value="Genomic_DNA"/>
</dbReference>
<dbReference type="PATRIC" id="fig|993692.3.peg.707"/>
<dbReference type="PANTHER" id="PTHR46558">
    <property type="entry name" value="TRACRIPTIONAL REGULATORY PROTEIN-RELATED-RELATED"/>
    <property type="match status" value="1"/>
</dbReference>
<dbReference type="Pfam" id="PF01381">
    <property type="entry name" value="HTH_3"/>
    <property type="match status" value="1"/>
</dbReference>